<evidence type="ECO:0000259" key="1">
    <source>
        <dbReference type="PROSITE" id="PS51671"/>
    </source>
</evidence>
<feature type="domain" description="ACT" evidence="1">
    <location>
        <begin position="7"/>
        <end position="80"/>
    </location>
</feature>
<name>A0A523BAZ9_9CREN</name>
<protein>
    <recommendedName>
        <fullName evidence="1">ACT domain-containing protein</fullName>
    </recommendedName>
</protein>
<sequence>MRDRYMVITAVGPDRPGLIAEISSVISEFGCNIEDMDQVVMKGIFILSVLIKLAAGLNLDTFRKKLEYLCHELGLEVSFYYAGGR</sequence>
<gene>
    <name evidence="2" type="ORF">DSO08_04645</name>
</gene>
<comment type="caution">
    <text evidence="2">The sequence shown here is derived from an EMBL/GenBank/DDBJ whole genome shotgun (WGS) entry which is preliminary data.</text>
</comment>
<dbReference type="EMBL" id="QNVH01000046">
    <property type="protein sequence ID" value="TDA38127.1"/>
    <property type="molecule type" value="Genomic_DNA"/>
</dbReference>
<proteinExistence type="predicted"/>
<dbReference type="InterPro" id="IPR002912">
    <property type="entry name" value="ACT_dom"/>
</dbReference>
<organism evidence="2 3">
    <name type="scientific">Thermoproteota archaeon</name>
    <dbReference type="NCBI Taxonomy" id="2056631"/>
    <lineage>
        <taxon>Archaea</taxon>
        <taxon>Thermoproteota</taxon>
    </lineage>
</organism>
<evidence type="ECO:0000313" key="3">
    <source>
        <dbReference type="Proteomes" id="UP000315399"/>
    </source>
</evidence>
<dbReference type="InterPro" id="IPR050990">
    <property type="entry name" value="UPF0237/GcvR_regulator"/>
</dbReference>
<dbReference type="PANTHER" id="PTHR34875:SF6">
    <property type="entry name" value="UPF0237 PROTEIN MJ1558"/>
    <property type="match status" value="1"/>
</dbReference>
<dbReference type="Gene3D" id="3.30.70.260">
    <property type="match status" value="1"/>
</dbReference>
<dbReference type="Pfam" id="PF13740">
    <property type="entry name" value="ACT_6"/>
    <property type="match status" value="1"/>
</dbReference>
<accession>A0A523BAZ9</accession>
<dbReference type="PROSITE" id="PS51671">
    <property type="entry name" value="ACT"/>
    <property type="match status" value="1"/>
</dbReference>
<dbReference type="AlphaFoldDB" id="A0A523BAZ9"/>
<dbReference type="PANTHER" id="PTHR34875">
    <property type="entry name" value="UPF0237 PROTEIN MJ1558"/>
    <property type="match status" value="1"/>
</dbReference>
<reference evidence="2 3" key="1">
    <citation type="journal article" date="2019" name="Nat. Microbiol.">
        <title>Expanding anaerobic alkane metabolism in the domain of Archaea.</title>
        <authorList>
            <person name="Wang Y."/>
            <person name="Wegener G."/>
            <person name="Hou J."/>
            <person name="Wang F."/>
            <person name="Xiao X."/>
        </authorList>
    </citation>
    <scope>NUCLEOTIDE SEQUENCE [LARGE SCALE GENOMIC DNA]</scope>
    <source>
        <strain evidence="2">WYZ-LMO10</strain>
    </source>
</reference>
<dbReference type="InterPro" id="IPR045865">
    <property type="entry name" value="ACT-like_dom_sf"/>
</dbReference>
<dbReference type="Proteomes" id="UP000315399">
    <property type="component" value="Unassembled WGS sequence"/>
</dbReference>
<dbReference type="SUPFAM" id="SSF55021">
    <property type="entry name" value="ACT-like"/>
    <property type="match status" value="1"/>
</dbReference>
<evidence type="ECO:0000313" key="2">
    <source>
        <dbReference type="EMBL" id="TDA38127.1"/>
    </source>
</evidence>